<protein>
    <submittedName>
        <fullName evidence="6">Biotin/lipoyl-binding protein</fullName>
    </submittedName>
</protein>
<dbReference type="InterPro" id="IPR058625">
    <property type="entry name" value="MdtA-like_BSH"/>
</dbReference>
<feature type="coiled-coil region" evidence="2">
    <location>
        <begin position="92"/>
        <end position="154"/>
    </location>
</feature>
<dbReference type="GO" id="GO:0055085">
    <property type="term" value="P:transmembrane transport"/>
    <property type="evidence" value="ECO:0007669"/>
    <property type="project" value="InterPro"/>
</dbReference>
<feature type="transmembrane region" description="Helical" evidence="3">
    <location>
        <begin position="20"/>
        <end position="42"/>
    </location>
</feature>
<reference evidence="6 7" key="1">
    <citation type="submission" date="2019-10" db="EMBL/GenBank/DDBJ databases">
        <title>Pseudomonas dajingensis sp. nov., isolated from the profound head ulcers of farmed Murray cod (Maccullochella peelii peelii).</title>
        <authorList>
            <person name="Liu Y."/>
        </authorList>
    </citation>
    <scope>NUCLEOTIDE SEQUENCE [LARGE SCALE GENOMIC DNA]</scope>
    <source>
        <strain evidence="6 7">MC042</strain>
    </source>
</reference>
<keyword evidence="3" id="KW-1133">Transmembrane helix</keyword>
<dbReference type="PRINTS" id="PR01490">
    <property type="entry name" value="RTXTOXIND"/>
</dbReference>
<gene>
    <name evidence="6" type="ORF">GDH07_31860</name>
</gene>
<dbReference type="AlphaFoldDB" id="A0A7X1PVD0"/>
<dbReference type="EMBL" id="WHUV01000010">
    <property type="protein sequence ID" value="MQA57925.1"/>
    <property type="molecule type" value="Genomic_DNA"/>
</dbReference>
<dbReference type="InterPro" id="IPR050739">
    <property type="entry name" value="MFP"/>
</dbReference>
<proteinExistence type="inferred from homology"/>
<keyword evidence="2" id="KW-0175">Coiled coil</keyword>
<feature type="domain" description="Multidrug resistance protein MdtA-like barrel-sandwich hybrid" evidence="4">
    <location>
        <begin position="59"/>
        <end position="269"/>
    </location>
</feature>
<dbReference type="Gene3D" id="1.10.287.470">
    <property type="entry name" value="Helix hairpin bin"/>
    <property type="match status" value="1"/>
</dbReference>
<evidence type="ECO:0000259" key="4">
    <source>
        <dbReference type="Pfam" id="PF25917"/>
    </source>
</evidence>
<dbReference type="Gene3D" id="2.40.30.170">
    <property type="match status" value="1"/>
</dbReference>
<feature type="domain" description="p-hydroxybenzoic acid efflux pump subunit AaeA-like beta-barrel" evidence="5">
    <location>
        <begin position="274"/>
        <end position="365"/>
    </location>
</feature>
<dbReference type="PANTHER" id="PTHR30386:SF24">
    <property type="entry name" value="MULTIDRUG RESISTANCE EFFLUX PUMP"/>
    <property type="match status" value="1"/>
</dbReference>
<comment type="caution">
    <text evidence="6">The sequence shown here is derived from an EMBL/GenBank/DDBJ whole genome shotgun (WGS) entry which is preliminary data.</text>
</comment>
<organism evidence="6 7">
    <name type="scientific">Pseudomonas piscis</name>
    <dbReference type="NCBI Taxonomy" id="2614538"/>
    <lineage>
        <taxon>Bacteria</taxon>
        <taxon>Pseudomonadati</taxon>
        <taxon>Pseudomonadota</taxon>
        <taxon>Gammaproteobacteria</taxon>
        <taxon>Pseudomonadales</taxon>
        <taxon>Pseudomonadaceae</taxon>
        <taxon>Pseudomonas</taxon>
    </lineage>
</organism>
<dbReference type="Pfam" id="PF25963">
    <property type="entry name" value="Beta-barrel_AAEA"/>
    <property type="match status" value="1"/>
</dbReference>
<dbReference type="Pfam" id="PF25917">
    <property type="entry name" value="BSH_RND"/>
    <property type="match status" value="1"/>
</dbReference>
<dbReference type="PANTHER" id="PTHR30386">
    <property type="entry name" value="MEMBRANE FUSION SUBUNIT OF EMRAB-TOLC MULTIDRUG EFFLUX PUMP"/>
    <property type="match status" value="1"/>
</dbReference>
<keyword evidence="3" id="KW-0812">Transmembrane</keyword>
<dbReference type="Gene3D" id="2.40.50.100">
    <property type="match status" value="1"/>
</dbReference>
<sequence>MTDTATTPVPAVPGLTRRRLALYAGLTLGLLSILAWSLYWWFDGRFLVATDDAYLRADIVTIAPRVAGYLASVEVRDNQALEAGDLLARIDDSDYSARVEQAEAMLREARAEWRTGQARVANLQARQQQQQSLIDEARARVGAAEAEALRAGQEGRRQRHLASQQVSSVQQLESADALARQADAALVAARANLAARRQQVAVLDTEQQSTRAQLDKLEAGVARSDAQLRLARIDLARTELRSPVAGIAGQRSLRAGQYVEVGAPLLAVVPREAYVVANYKETQVQGMRPGQVARVEVDALGGQVLTGRVDSFAPASGAQFALLPPDNATGNFTKIVQRMPVRIHLDPGQPRQAELRPGMSVVVTVDTRHD</sequence>
<comment type="similarity">
    <text evidence="1">Belongs to the membrane fusion protein (MFP) (TC 8.A.1) family.</text>
</comment>
<evidence type="ECO:0000313" key="6">
    <source>
        <dbReference type="EMBL" id="MQA57925.1"/>
    </source>
</evidence>
<evidence type="ECO:0000256" key="1">
    <source>
        <dbReference type="ARBA" id="ARBA00009477"/>
    </source>
</evidence>
<dbReference type="RefSeq" id="WP_152899850.1">
    <property type="nucleotide sequence ID" value="NZ_WHUV01000010.1"/>
</dbReference>
<name>A0A7X1PVD0_9PSED</name>
<dbReference type="Proteomes" id="UP000486534">
    <property type="component" value="Unassembled WGS sequence"/>
</dbReference>
<dbReference type="SUPFAM" id="SSF111369">
    <property type="entry name" value="HlyD-like secretion proteins"/>
    <property type="match status" value="2"/>
</dbReference>
<accession>A0A7X1PVD0</accession>
<evidence type="ECO:0000256" key="2">
    <source>
        <dbReference type="SAM" id="Coils"/>
    </source>
</evidence>
<evidence type="ECO:0000259" key="5">
    <source>
        <dbReference type="Pfam" id="PF25963"/>
    </source>
</evidence>
<evidence type="ECO:0000313" key="7">
    <source>
        <dbReference type="Proteomes" id="UP000486534"/>
    </source>
</evidence>
<dbReference type="InterPro" id="IPR058634">
    <property type="entry name" value="AaeA-lik-b-barrel"/>
</dbReference>
<evidence type="ECO:0000256" key="3">
    <source>
        <dbReference type="SAM" id="Phobius"/>
    </source>
</evidence>
<keyword evidence="3" id="KW-0472">Membrane</keyword>